<evidence type="ECO:0000313" key="2">
    <source>
        <dbReference type="Proteomes" id="UP001060085"/>
    </source>
</evidence>
<name>A0ACC0A8X1_CATRO</name>
<accession>A0ACC0A8X1</accession>
<evidence type="ECO:0000313" key="1">
    <source>
        <dbReference type="EMBL" id="KAI5657064.1"/>
    </source>
</evidence>
<protein>
    <submittedName>
        <fullName evidence="1">Uncharacterized protein</fullName>
    </submittedName>
</protein>
<gene>
    <name evidence="1" type="ORF">M9H77_25857</name>
</gene>
<dbReference type="EMBL" id="CM044706">
    <property type="protein sequence ID" value="KAI5657064.1"/>
    <property type="molecule type" value="Genomic_DNA"/>
</dbReference>
<keyword evidence="2" id="KW-1185">Reference proteome</keyword>
<organism evidence="1 2">
    <name type="scientific">Catharanthus roseus</name>
    <name type="common">Madagascar periwinkle</name>
    <name type="synonym">Vinca rosea</name>
    <dbReference type="NCBI Taxonomy" id="4058"/>
    <lineage>
        <taxon>Eukaryota</taxon>
        <taxon>Viridiplantae</taxon>
        <taxon>Streptophyta</taxon>
        <taxon>Embryophyta</taxon>
        <taxon>Tracheophyta</taxon>
        <taxon>Spermatophyta</taxon>
        <taxon>Magnoliopsida</taxon>
        <taxon>eudicotyledons</taxon>
        <taxon>Gunneridae</taxon>
        <taxon>Pentapetalae</taxon>
        <taxon>asterids</taxon>
        <taxon>lamiids</taxon>
        <taxon>Gentianales</taxon>
        <taxon>Apocynaceae</taxon>
        <taxon>Rauvolfioideae</taxon>
        <taxon>Vinceae</taxon>
        <taxon>Catharanthinae</taxon>
        <taxon>Catharanthus</taxon>
    </lineage>
</organism>
<dbReference type="Proteomes" id="UP001060085">
    <property type="component" value="Linkage Group LG06"/>
</dbReference>
<comment type="caution">
    <text evidence="1">The sequence shown here is derived from an EMBL/GenBank/DDBJ whole genome shotgun (WGS) entry which is preliminary data.</text>
</comment>
<sequence>MVKNIKKCLQFSLKLMNATMGVVGIAMITFSVLMIRVWQRDSAKGSSDDHYTCALPWFIHVFIGIGIALCGITCFGHFAAHTANHSCLSSVSFFPQTFTISFKIYLLKFKSYA</sequence>
<reference evidence="2" key="1">
    <citation type="journal article" date="2023" name="Nat. Plants">
        <title>Single-cell RNA sequencing provides a high-resolution roadmap for understanding the multicellular compartmentation of specialized metabolism.</title>
        <authorList>
            <person name="Sun S."/>
            <person name="Shen X."/>
            <person name="Li Y."/>
            <person name="Li Y."/>
            <person name="Wang S."/>
            <person name="Li R."/>
            <person name="Zhang H."/>
            <person name="Shen G."/>
            <person name="Guo B."/>
            <person name="Wei J."/>
            <person name="Xu J."/>
            <person name="St-Pierre B."/>
            <person name="Chen S."/>
            <person name="Sun C."/>
        </authorList>
    </citation>
    <scope>NUCLEOTIDE SEQUENCE [LARGE SCALE GENOMIC DNA]</scope>
</reference>
<proteinExistence type="predicted"/>